<proteinExistence type="predicted"/>
<feature type="compositionally biased region" description="Basic residues" evidence="1">
    <location>
        <begin position="167"/>
        <end position="176"/>
    </location>
</feature>
<accession>A0A139A119</accession>
<feature type="compositionally biased region" description="Basic and acidic residues" evidence="1">
    <location>
        <begin position="184"/>
        <end position="193"/>
    </location>
</feature>
<dbReference type="AlphaFoldDB" id="A0A139A119"/>
<protein>
    <submittedName>
        <fullName evidence="2">Uncharacterized protein</fullName>
    </submittedName>
</protein>
<keyword evidence="3" id="KW-1185">Reference proteome</keyword>
<reference evidence="2 3" key="1">
    <citation type="journal article" date="2015" name="Genome Biol. Evol.">
        <title>Phylogenomic analyses indicate that early fungi evolved digesting cell walls of algal ancestors of land plants.</title>
        <authorList>
            <person name="Chang Y."/>
            <person name="Wang S."/>
            <person name="Sekimoto S."/>
            <person name="Aerts A.L."/>
            <person name="Choi C."/>
            <person name="Clum A."/>
            <person name="LaButti K.M."/>
            <person name="Lindquist E.A."/>
            <person name="Yee Ngan C."/>
            <person name="Ohm R.A."/>
            <person name="Salamov A.A."/>
            <person name="Grigoriev I.V."/>
            <person name="Spatafora J.W."/>
            <person name="Berbee M.L."/>
        </authorList>
    </citation>
    <scope>NUCLEOTIDE SEQUENCE [LARGE SCALE GENOMIC DNA]</scope>
    <source>
        <strain evidence="2 3">JEL478</strain>
    </source>
</reference>
<sequence>MYIVGRTHEWKSLAAFNLFLWIHLSIGLNQILHIPLLKARTLTERRLQKGENSSGRLETLVSMSSPSKCATPPNEALSVPVSNLARPLIIYMATAHLIPRRWAVPKLAANQILNAGWQTSSSKCRFGNLRYPALLFPGKNQHLYHRFMDPAEVCKAPSLLASPDHHSSKKKAHTRKSPSSAKNRKADDVEVGPRVHRHAKLPQIKYTIKRTPEPGYLPDDHFRTLGLQSWSGPRKELFRELNICLDYWPPTFSDRLFVQAMAQRWLSCQVCKSHALNSTRFELFDYVRSIKMAPHKSLLEPRTGTDSFGRPALYGTDFSQGNCNRPSETQRRCGLRGKSKDFDALTRMGLHARAALLDLVKRHVSSRDQRILNRFRQCASLCWVPETRWGVDDVMGFTKNAFDCLF</sequence>
<name>A0A139A119_GONPJ</name>
<evidence type="ECO:0000256" key="1">
    <source>
        <dbReference type="SAM" id="MobiDB-lite"/>
    </source>
</evidence>
<dbReference type="EMBL" id="KQ965827">
    <property type="protein sequence ID" value="KXS10424.1"/>
    <property type="molecule type" value="Genomic_DNA"/>
</dbReference>
<feature type="region of interest" description="Disordered" evidence="1">
    <location>
        <begin position="160"/>
        <end position="193"/>
    </location>
</feature>
<organism evidence="2 3">
    <name type="scientific">Gonapodya prolifera (strain JEL478)</name>
    <name type="common">Monoblepharis prolifera</name>
    <dbReference type="NCBI Taxonomy" id="1344416"/>
    <lineage>
        <taxon>Eukaryota</taxon>
        <taxon>Fungi</taxon>
        <taxon>Fungi incertae sedis</taxon>
        <taxon>Chytridiomycota</taxon>
        <taxon>Chytridiomycota incertae sedis</taxon>
        <taxon>Monoblepharidomycetes</taxon>
        <taxon>Monoblepharidales</taxon>
        <taxon>Gonapodyaceae</taxon>
        <taxon>Gonapodya</taxon>
    </lineage>
</organism>
<evidence type="ECO:0000313" key="2">
    <source>
        <dbReference type="EMBL" id="KXS10424.1"/>
    </source>
</evidence>
<evidence type="ECO:0000313" key="3">
    <source>
        <dbReference type="Proteomes" id="UP000070544"/>
    </source>
</evidence>
<dbReference type="Proteomes" id="UP000070544">
    <property type="component" value="Unassembled WGS sequence"/>
</dbReference>
<gene>
    <name evidence="2" type="ORF">M427DRAFT_48340</name>
</gene>